<dbReference type="Gene3D" id="3.20.20.70">
    <property type="entry name" value="Aldolase class I"/>
    <property type="match status" value="1"/>
</dbReference>
<feature type="domain" description="Four-carbon acid sugar kinase nucleotide binding" evidence="1">
    <location>
        <begin position="1"/>
        <end position="56"/>
    </location>
</feature>
<proteinExistence type="predicted"/>
<dbReference type="EMBL" id="AUSU01000961">
    <property type="protein sequence ID" value="EPS72122.1"/>
    <property type="molecule type" value="Genomic_DNA"/>
</dbReference>
<dbReference type="AlphaFoldDB" id="S8EHE1"/>
<evidence type="ECO:0000313" key="2">
    <source>
        <dbReference type="EMBL" id="EPS72122.1"/>
    </source>
</evidence>
<dbReference type="Proteomes" id="UP000015453">
    <property type="component" value="Unassembled WGS sequence"/>
</dbReference>
<dbReference type="NCBIfam" id="TIGR00167">
    <property type="entry name" value="cbbA"/>
    <property type="match status" value="1"/>
</dbReference>
<dbReference type="Pfam" id="PF01116">
    <property type="entry name" value="F_bP_aldolase"/>
    <property type="match status" value="1"/>
</dbReference>
<accession>S8EHE1</accession>
<dbReference type="InterPro" id="IPR050246">
    <property type="entry name" value="Class_II_FBP_aldolase"/>
</dbReference>
<gene>
    <name evidence="2" type="ORF">M569_02637</name>
</gene>
<protein>
    <recommendedName>
        <fullName evidence="1">Four-carbon acid sugar kinase nucleotide binding domain-containing protein</fullName>
    </recommendedName>
</protein>
<keyword evidence="3" id="KW-1185">Reference proteome</keyword>
<dbReference type="GO" id="GO:0016832">
    <property type="term" value="F:aldehyde-lyase activity"/>
    <property type="evidence" value="ECO:0007669"/>
    <property type="project" value="InterPro"/>
</dbReference>
<dbReference type="OrthoDB" id="1672696at2759"/>
<dbReference type="GO" id="GO:0005975">
    <property type="term" value="P:carbohydrate metabolic process"/>
    <property type="evidence" value="ECO:0007669"/>
    <property type="project" value="InterPro"/>
</dbReference>
<dbReference type="PANTHER" id="PTHR30304:SF0">
    <property type="entry name" value="D-TAGATOSE-1,6-BISPHOSPHATE ALDOLASE SUBUNIT GATY-RELATED"/>
    <property type="match status" value="1"/>
</dbReference>
<organism evidence="2 3">
    <name type="scientific">Genlisea aurea</name>
    <dbReference type="NCBI Taxonomy" id="192259"/>
    <lineage>
        <taxon>Eukaryota</taxon>
        <taxon>Viridiplantae</taxon>
        <taxon>Streptophyta</taxon>
        <taxon>Embryophyta</taxon>
        <taxon>Tracheophyta</taxon>
        <taxon>Spermatophyta</taxon>
        <taxon>Magnoliopsida</taxon>
        <taxon>eudicotyledons</taxon>
        <taxon>Gunneridae</taxon>
        <taxon>Pentapetalae</taxon>
        <taxon>asterids</taxon>
        <taxon>lamiids</taxon>
        <taxon>Lamiales</taxon>
        <taxon>Lentibulariaceae</taxon>
        <taxon>Genlisea</taxon>
    </lineage>
</organism>
<evidence type="ECO:0000313" key="3">
    <source>
        <dbReference type="Proteomes" id="UP000015453"/>
    </source>
</evidence>
<dbReference type="PANTHER" id="PTHR30304">
    <property type="entry name" value="D-TAGATOSE-1,6-BISPHOSPHATE ALDOLASE"/>
    <property type="match status" value="1"/>
</dbReference>
<reference evidence="2 3" key="1">
    <citation type="journal article" date="2013" name="BMC Genomics">
        <title>The miniature genome of a carnivorous plant Genlisea aurea contains a low number of genes and short non-coding sequences.</title>
        <authorList>
            <person name="Leushkin E.V."/>
            <person name="Sutormin R.A."/>
            <person name="Nabieva E.R."/>
            <person name="Penin A.A."/>
            <person name="Kondrashov A.S."/>
            <person name="Logacheva M.D."/>
        </authorList>
    </citation>
    <scope>NUCLEOTIDE SEQUENCE [LARGE SCALE GENOMIC DNA]</scope>
</reference>
<dbReference type="CDD" id="cd00947">
    <property type="entry name" value="TBP_aldolase_IIB"/>
    <property type="match status" value="1"/>
</dbReference>
<dbReference type="SUPFAM" id="SSF142764">
    <property type="entry name" value="YgbK-like"/>
    <property type="match status" value="1"/>
</dbReference>
<feature type="non-terminal residue" evidence="2">
    <location>
        <position position="1"/>
    </location>
</feature>
<dbReference type="Pfam" id="PF17042">
    <property type="entry name" value="NBD_C"/>
    <property type="match status" value="1"/>
</dbReference>
<dbReference type="InterPro" id="IPR000771">
    <property type="entry name" value="FBA_II"/>
</dbReference>
<dbReference type="Gene3D" id="3.40.980.20">
    <property type="entry name" value="Four-carbon acid sugar kinase, nucleotide binding domain"/>
    <property type="match status" value="1"/>
</dbReference>
<dbReference type="InterPro" id="IPR031475">
    <property type="entry name" value="NBD_C"/>
</dbReference>
<dbReference type="SUPFAM" id="SSF51569">
    <property type="entry name" value="Aldolase"/>
    <property type="match status" value="1"/>
</dbReference>
<dbReference type="GO" id="GO:0008270">
    <property type="term" value="F:zinc ion binding"/>
    <property type="evidence" value="ECO:0007669"/>
    <property type="project" value="InterPro"/>
</dbReference>
<dbReference type="InterPro" id="IPR042213">
    <property type="entry name" value="NBD_C_sf"/>
</dbReference>
<comment type="caution">
    <text evidence="2">The sequence shown here is derived from an EMBL/GenBank/DDBJ whole genome shotgun (WGS) entry which is preliminary data.</text>
</comment>
<sequence>GGITSSDLVTKALEAKRAKVVGQAFAGVPLWQLGPESRYPGLPFIVFPGNVGDSKAVAEVVRRWSHPERLSTRELLLNAEKGGYAVGAFNVYNLEGVNAVISAAEEERSPAILQIHPSAWKQGGVPLLACCIAAAKQATVPVTVHFDHGSSKRDLLEIMDSGVDSVMVDGSHLGLKENIAYTKCISMVARSKNLMVEAELGRLSGSEDGLSVEEYEARLTDVNEAGVFIEETGIDALAVCIGNVHGKYPKSGANLRLDLLEELGDVCGEKKVHLVLHGASGLPRGMIRECIERGVRKLNVNTEVRKAYVDSLKEHPHTDLIHVMTSAKQAMKAVVAEKMRLFGSAGKA</sequence>
<dbReference type="InterPro" id="IPR013785">
    <property type="entry name" value="Aldolase_TIM"/>
</dbReference>
<name>S8EHE1_9LAMI</name>
<evidence type="ECO:0000259" key="1">
    <source>
        <dbReference type="Pfam" id="PF17042"/>
    </source>
</evidence>